<keyword evidence="4" id="KW-0808">Transferase</keyword>
<dbReference type="Ensembl" id="ENSOABT00000063150.1">
    <property type="protein sequence ID" value="ENSOABP00000062896.1"/>
    <property type="gene ID" value="ENSOABG00000029319.1"/>
</dbReference>
<name>A0AAZ1X4I9_OREAU</name>
<evidence type="ECO:0000256" key="1">
    <source>
        <dbReference type="ARBA" id="ARBA00004123"/>
    </source>
</evidence>
<reference evidence="9" key="3">
    <citation type="submission" date="2025-09" db="UniProtKB">
        <authorList>
            <consortium name="Ensembl"/>
        </authorList>
    </citation>
    <scope>IDENTIFICATION</scope>
</reference>
<keyword evidence="6" id="KW-0677">Repeat</keyword>
<dbReference type="InterPro" id="IPR050390">
    <property type="entry name" value="C5-Methyltransferase"/>
</dbReference>
<evidence type="ECO:0000313" key="10">
    <source>
        <dbReference type="Proteomes" id="UP000472276"/>
    </source>
</evidence>
<dbReference type="GO" id="GO:0003677">
    <property type="term" value="F:DNA binding"/>
    <property type="evidence" value="ECO:0007669"/>
    <property type="project" value="UniProtKB-KW"/>
</dbReference>
<dbReference type="Pfam" id="PF00145">
    <property type="entry name" value="DNA_methylase"/>
    <property type="match status" value="1"/>
</dbReference>
<accession>A0AAZ1X4I9</accession>
<dbReference type="FunFam" id="3.40.50.150:FF:000108">
    <property type="entry name" value="DNA (cytosine-5)-methyltransferase"/>
    <property type="match status" value="1"/>
</dbReference>
<evidence type="ECO:0000256" key="4">
    <source>
        <dbReference type="ARBA" id="ARBA00022679"/>
    </source>
</evidence>
<keyword evidence="7" id="KW-0238">DNA-binding</keyword>
<dbReference type="InterPro" id="IPR001525">
    <property type="entry name" value="C5_MeTfrase"/>
</dbReference>
<dbReference type="PANTHER" id="PTHR10629:SF52">
    <property type="entry name" value="DNA (CYTOSINE-5)-METHYLTRANSFERASE 1"/>
    <property type="match status" value="1"/>
</dbReference>
<dbReference type="GO" id="GO:0032259">
    <property type="term" value="P:methylation"/>
    <property type="evidence" value="ECO:0007669"/>
    <property type="project" value="UniProtKB-KW"/>
</dbReference>
<dbReference type="PROSITE" id="PS00095">
    <property type="entry name" value="C5_MTASE_2"/>
    <property type="match status" value="1"/>
</dbReference>
<keyword evidence="10" id="KW-1185">Reference proteome</keyword>
<evidence type="ECO:0000256" key="2">
    <source>
        <dbReference type="ARBA" id="ARBA00011975"/>
    </source>
</evidence>
<evidence type="ECO:0000256" key="8">
    <source>
        <dbReference type="ARBA" id="ARBA00023242"/>
    </source>
</evidence>
<proteinExistence type="predicted"/>
<protein>
    <recommendedName>
        <fullName evidence="2">DNA (cytosine-5-)-methyltransferase</fullName>
        <ecNumber evidence="2">2.1.1.37</ecNumber>
    </recommendedName>
</protein>
<dbReference type="Gene3D" id="3.40.50.150">
    <property type="entry name" value="Vaccinia Virus protein VP39"/>
    <property type="match status" value="1"/>
</dbReference>
<dbReference type="Proteomes" id="UP000472276">
    <property type="component" value="Unassembled WGS sequence"/>
</dbReference>
<comment type="subcellular location">
    <subcellularLocation>
        <location evidence="1">Nucleus</location>
    </subcellularLocation>
</comment>
<keyword evidence="3" id="KW-0489">Methyltransferase</keyword>
<evidence type="ECO:0000256" key="3">
    <source>
        <dbReference type="ARBA" id="ARBA00022603"/>
    </source>
</evidence>
<dbReference type="EC" id="2.1.1.37" evidence="2"/>
<dbReference type="AlphaFoldDB" id="A0AAZ1X4I9"/>
<sequence length="172" mass="19640">MSALVEGRMRYIPLAPDSDWRDLPNIEVRLKDGTLTKKLRYTHHDKKNGRSGTGALRGVCTCFPCICLFRLEWDGFFSTTVTNPEPMGKQGRVLHPEQHRVVSVRECAHSQGFPDTYRFFGNILDKHRQVGNAVPPPLSRAIGLEIKRCITEKMKEEQASENIKQEKMELSD</sequence>
<dbReference type="SUPFAM" id="SSF53335">
    <property type="entry name" value="S-adenosyl-L-methionine-dependent methyltransferases"/>
    <property type="match status" value="1"/>
</dbReference>
<reference evidence="10" key="1">
    <citation type="submission" date="2020-03" db="EMBL/GenBank/DDBJ databases">
        <title>Evolution of repeat sequences and sex chromosomes of tilapia species revealed by chromosome-level genomes.</title>
        <authorList>
            <person name="Xu L."/>
            <person name="Tao W."/>
            <person name="Wang D."/>
            <person name="Zhou Q."/>
        </authorList>
    </citation>
    <scope>NUCLEOTIDE SEQUENCE [LARGE SCALE GENOMIC DNA]</scope>
    <source>
        <strain evidence="10">Israel</strain>
    </source>
</reference>
<dbReference type="Gene3D" id="3.90.120.10">
    <property type="entry name" value="DNA Methylase, subunit A, domain 2"/>
    <property type="match status" value="2"/>
</dbReference>
<reference evidence="9" key="2">
    <citation type="submission" date="2025-08" db="UniProtKB">
        <authorList>
            <consortium name="Ensembl"/>
        </authorList>
    </citation>
    <scope>IDENTIFICATION</scope>
</reference>
<dbReference type="GO" id="GO:0005634">
    <property type="term" value="C:nucleus"/>
    <property type="evidence" value="ECO:0007669"/>
    <property type="project" value="UniProtKB-SubCell"/>
</dbReference>
<evidence type="ECO:0000313" key="9">
    <source>
        <dbReference type="Ensembl" id="ENSOABP00000062896.1"/>
    </source>
</evidence>
<keyword evidence="5" id="KW-0949">S-adenosyl-L-methionine</keyword>
<dbReference type="PANTHER" id="PTHR10629">
    <property type="entry name" value="CYTOSINE-SPECIFIC METHYLTRANSFERASE"/>
    <property type="match status" value="1"/>
</dbReference>
<organism evidence="9 10">
    <name type="scientific">Oreochromis aureus</name>
    <name type="common">Israeli tilapia</name>
    <name type="synonym">Chromis aureus</name>
    <dbReference type="NCBI Taxonomy" id="47969"/>
    <lineage>
        <taxon>Eukaryota</taxon>
        <taxon>Metazoa</taxon>
        <taxon>Chordata</taxon>
        <taxon>Craniata</taxon>
        <taxon>Vertebrata</taxon>
        <taxon>Euteleostomi</taxon>
        <taxon>Actinopterygii</taxon>
        <taxon>Neopterygii</taxon>
        <taxon>Teleostei</taxon>
        <taxon>Neoteleostei</taxon>
        <taxon>Acanthomorphata</taxon>
        <taxon>Ovalentaria</taxon>
        <taxon>Cichlomorphae</taxon>
        <taxon>Cichliformes</taxon>
        <taxon>Cichlidae</taxon>
        <taxon>African cichlids</taxon>
        <taxon>Pseudocrenilabrinae</taxon>
        <taxon>Oreochromini</taxon>
        <taxon>Oreochromis</taxon>
    </lineage>
</organism>
<dbReference type="GO" id="GO:0003886">
    <property type="term" value="F:DNA (cytosine-5-)-methyltransferase activity"/>
    <property type="evidence" value="ECO:0007669"/>
    <property type="project" value="UniProtKB-EC"/>
</dbReference>
<keyword evidence="8" id="KW-0539">Nucleus</keyword>
<evidence type="ECO:0000256" key="6">
    <source>
        <dbReference type="ARBA" id="ARBA00022737"/>
    </source>
</evidence>
<evidence type="ECO:0000256" key="7">
    <source>
        <dbReference type="ARBA" id="ARBA00023125"/>
    </source>
</evidence>
<dbReference type="InterPro" id="IPR029063">
    <property type="entry name" value="SAM-dependent_MTases_sf"/>
</dbReference>
<dbReference type="InterPro" id="IPR031303">
    <property type="entry name" value="C5_meth_CS"/>
</dbReference>
<dbReference type="GO" id="GO:0044027">
    <property type="term" value="P:negative regulation of gene expression via chromosomal CpG island methylation"/>
    <property type="evidence" value="ECO:0007669"/>
    <property type="project" value="TreeGrafter"/>
</dbReference>
<evidence type="ECO:0000256" key="5">
    <source>
        <dbReference type="ARBA" id="ARBA00022691"/>
    </source>
</evidence>